<dbReference type="Proteomes" id="UP000477722">
    <property type="component" value="Unassembled WGS sequence"/>
</dbReference>
<evidence type="ECO:0000313" key="2">
    <source>
        <dbReference type="Proteomes" id="UP000477722"/>
    </source>
</evidence>
<proteinExistence type="predicted"/>
<dbReference type="RefSeq" id="WP_165298221.1">
    <property type="nucleotide sequence ID" value="NZ_JAAKZZ010000063.1"/>
</dbReference>
<organism evidence="1 2">
    <name type="scientific">Streptomyces boncukensis</name>
    <dbReference type="NCBI Taxonomy" id="2711219"/>
    <lineage>
        <taxon>Bacteria</taxon>
        <taxon>Bacillati</taxon>
        <taxon>Actinomycetota</taxon>
        <taxon>Actinomycetes</taxon>
        <taxon>Kitasatosporales</taxon>
        <taxon>Streptomycetaceae</taxon>
        <taxon>Streptomyces</taxon>
    </lineage>
</organism>
<keyword evidence="2" id="KW-1185">Reference proteome</keyword>
<gene>
    <name evidence="1" type="ORF">G5C65_09150</name>
</gene>
<reference evidence="1 2" key="1">
    <citation type="submission" date="2020-02" db="EMBL/GenBank/DDBJ databases">
        <title>Whole-genome analyses of novel actinobacteria.</title>
        <authorList>
            <person name="Sahin N."/>
            <person name="Tatar D."/>
        </authorList>
    </citation>
    <scope>NUCLEOTIDE SEQUENCE [LARGE SCALE GENOMIC DNA]</scope>
    <source>
        <strain evidence="1 2">SB3404</strain>
    </source>
</reference>
<protein>
    <submittedName>
        <fullName evidence="1">Uncharacterized protein</fullName>
    </submittedName>
</protein>
<dbReference type="EMBL" id="JAAKZZ010000063">
    <property type="protein sequence ID" value="NGO68518.1"/>
    <property type="molecule type" value="Genomic_DNA"/>
</dbReference>
<dbReference type="AlphaFoldDB" id="A0A6G4WTT0"/>
<comment type="caution">
    <text evidence="1">The sequence shown here is derived from an EMBL/GenBank/DDBJ whole genome shotgun (WGS) entry which is preliminary data.</text>
</comment>
<evidence type="ECO:0000313" key="1">
    <source>
        <dbReference type="EMBL" id="NGO68518.1"/>
    </source>
</evidence>
<accession>A0A6G4WTT0</accession>
<name>A0A6G4WTT0_9ACTN</name>
<sequence>MSLAINDLLSRAESHALTLARFERVNGHEPKNPPGHGLTAALWVQRITPVPAASGLASTSVRLELGVRLYIPADTQDPDTIDPHLTEATDALMDAYSGDFSLGGAVQQVDLLGAYGDPMDAQAGYLEQDSTVFRVMTIQLPLIVSDLWTQEA</sequence>